<protein>
    <submittedName>
        <fullName evidence="2">Uncharacterized protein</fullName>
    </submittedName>
</protein>
<evidence type="ECO:0000313" key="2">
    <source>
        <dbReference type="EMBL" id="KAJ1118961.1"/>
    </source>
</evidence>
<dbReference type="AlphaFoldDB" id="A0AAV7NU48"/>
<name>A0AAV7NU48_PLEWA</name>
<sequence>MSSAGRCGRRREAADASSGRCGGVGFAPPTPLLGRSNVRACQVYGRRVEGCLRDAWFVVVVVRMMPEGRLRGKRLSRM</sequence>
<keyword evidence="3" id="KW-1185">Reference proteome</keyword>
<evidence type="ECO:0000313" key="3">
    <source>
        <dbReference type="Proteomes" id="UP001066276"/>
    </source>
</evidence>
<proteinExistence type="predicted"/>
<reference evidence="2" key="1">
    <citation type="journal article" date="2022" name="bioRxiv">
        <title>Sequencing and chromosome-scale assembly of the giantPleurodeles waltlgenome.</title>
        <authorList>
            <person name="Brown T."/>
            <person name="Elewa A."/>
            <person name="Iarovenko S."/>
            <person name="Subramanian E."/>
            <person name="Araus A.J."/>
            <person name="Petzold A."/>
            <person name="Susuki M."/>
            <person name="Suzuki K.-i.T."/>
            <person name="Hayashi T."/>
            <person name="Toyoda A."/>
            <person name="Oliveira C."/>
            <person name="Osipova E."/>
            <person name="Leigh N.D."/>
            <person name="Simon A."/>
            <person name="Yun M.H."/>
        </authorList>
    </citation>
    <scope>NUCLEOTIDE SEQUENCE</scope>
    <source>
        <strain evidence="2">20211129_DDA</strain>
        <tissue evidence="2">Liver</tissue>
    </source>
</reference>
<organism evidence="2 3">
    <name type="scientific">Pleurodeles waltl</name>
    <name type="common">Iberian ribbed newt</name>
    <dbReference type="NCBI Taxonomy" id="8319"/>
    <lineage>
        <taxon>Eukaryota</taxon>
        <taxon>Metazoa</taxon>
        <taxon>Chordata</taxon>
        <taxon>Craniata</taxon>
        <taxon>Vertebrata</taxon>
        <taxon>Euteleostomi</taxon>
        <taxon>Amphibia</taxon>
        <taxon>Batrachia</taxon>
        <taxon>Caudata</taxon>
        <taxon>Salamandroidea</taxon>
        <taxon>Salamandridae</taxon>
        <taxon>Pleurodelinae</taxon>
        <taxon>Pleurodeles</taxon>
    </lineage>
</organism>
<feature type="region of interest" description="Disordered" evidence="1">
    <location>
        <begin position="1"/>
        <end position="33"/>
    </location>
</feature>
<comment type="caution">
    <text evidence="2">The sequence shown here is derived from an EMBL/GenBank/DDBJ whole genome shotgun (WGS) entry which is preliminary data.</text>
</comment>
<dbReference type="Proteomes" id="UP001066276">
    <property type="component" value="Chromosome 8"/>
</dbReference>
<gene>
    <name evidence="2" type="ORF">NDU88_007148</name>
</gene>
<accession>A0AAV7NU48</accession>
<dbReference type="EMBL" id="JANPWB010000012">
    <property type="protein sequence ID" value="KAJ1118961.1"/>
    <property type="molecule type" value="Genomic_DNA"/>
</dbReference>
<evidence type="ECO:0000256" key="1">
    <source>
        <dbReference type="SAM" id="MobiDB-lite"/>
    </source>
</evidence>